<feature type="region of interest" description="Disordered" evidence="1">
    <location>
        <begin position="588"/>
        <end position="642"/>
    </location>
</feature>
<proteinExistence type="predicted"/>
<evidence type="ECO:0000256" key="1">
    <source>
        <dbReference type="SAM" id="MobiDB-lite"/>
    </source>
</evidence>
<evidence type="ECO:0000313" key="2">
    <source>
        <dbReference type="EMBL" id="KAA1088601.1"/>
    </source>
</evidence>
<feature type="compositionally biased region" description="Polar residues" evidence="1">
    <location>
        <begin position="609"/>
        <end position="632"/>
    </location>
</feature>
<feature type="region of interest" description="Disordered" evidence="1">
    <location>
        <begin position="453"/>
        <end position="535"/>
    </location>
</feature>
<reference evidence="2 3" key="1">
    <citation type="submission" date="2019-05" db="EMBL/GenBank/DDBJ databases">
        <title>Emergence of the Ug99 lineage of the wheat stem rust pathogen through somatic hybridization.</title>
        <authorList>
            <person name="Li F."/>
            <person name="Upadhyaya N.M."/>
            <person name="Sperschneider J."/>
            <person name="Matny O."/>
            <person name="Nguyen-Phuc H."/>
            <person name="Mago R."/>
            <person name="Raley C."/>
            <person name="Miller M.E."/>
            <person name="Silverstein K.A.T."/>
            <person name="Henningsen E."/>
            <person name="Hirsch C.D."/>
            <person name="Visser B."/>
            <person name="Pretorius Z.A."/>
            <person name="Steffenson B.J."/>
            <person name="Schwessinger B."/>
            <person name="Dodds P.N."/>
            <person name="Figueroa M."/>
        </authorList>
    </citation>
    <scope>NUCLEOTIDE SEQUENCE [LARGE SCALE GENOMIC DNA]</scope>
    <source>
        <strain evidence="2 3">Ug99</strain>
    </source>
</reference>
<feature type="compositionally biased region" description="Low complexity" evidence="1">
    <location>
        <begin position="497"/>
        <end position="511"/>
    </location>
</feature>
<dbReference type="Proteomes" id="UP000325313">
    <property type="component" value="Unassembled WGS sequence"/>
</dbReference>
<gene>
    <name evidence="2" type="ORF">PGTUg99_004792</name>
</gene>
<comment type="caution">
    <text evidence="2">The sequence shown here is derived from an EMBL/GenBank/DDBJ whole genome shotgun (WGS) entry which is preliminary data.</text>
</comment>
<name>A0A5B0NGX6_PUCGR</name>
<dbReference type="EMBL" id="VDEP01000405">
    <property type="protein sequence ID" value="KAA1088601.1"/>
    <property type="molecule type" value="Genomic_DNA"/>
</dbReference>
<feature type="region of interest" description="Disordered" evidence="1">
    <location>
        <begin position="79"/>
        <end position="150"/>
    </location>
</feature>
<evidence type="ECO:0000313" key="3">
    <source>
        <dbReference type="Proteomes" id="UP000325313"/>
    </source>
</evidence>
<organism evidence="2 3">
    <name type="scientific">Puccinia graminis f. sp. tritici</name>
    <dbReference type="NCBI Taxonomy" id="56615"/>
    <lineage>
        <taxon>Eukaryota</taxon>
        <taxon>Fungi</taxon>
        <taxon>Dikarya</taxon>
        <taxon>Basidiomycota</taxon>
        <taxon>Pucciniomycotina</taxon>
        <taxon>Pucciniomycetes</taxon>
        <taxon>Pucciniales</taxon>
        <taxon>Pucciniaceae</taxon>
        <taxon>Puccinia</taxon>
    </lineage>
</organism>
<feature type="compositionally biased region" description="Basic and acidic residues" evidence="1">
    <location>
        <begin position="97"/>
        <end position="107"/>
    </location>
</feature>
<dbReference type="AlphaFoldDB" id="A0A5B0NGX6"/>
<feature type="compositionally biased region" description="Polar residues" evidence="1">
    <location>
        <begin position="86"/>
        <end position="96"/>
    </location>
</feature>
<feature type="compositionally biased region" description="Basic and acidic residues" evidence="1">
    <location>
        <begin position="123"/>
        <end position="133"/>
    </location>
</feature>
<accession>A0A5B0NGX6</accession>
<protein>
    <submittedName>
        <fullName evidence="2">Uncharacterized protein</fullName>
    </submittedName>
</protein>
<feature type="compositionally biased region" description="Basic and acidic residues" evidence="1">
    <location>
        <begin position="140"/>
        <end position="150"/>
    </location>
</feature>
<feature type="compositionally biased region" description="Polar residues" evidence="1">
    <location>
        <begin position="524"/>
        <end position="535"/>
    </location>
</feature>
<sequence>MAAMLHYDSSSSAWSLDSSALPITPSLSATSNDETSQSISQAAALHETHRLFPAVPFLNTTNISLSKSETNISNLAKPFGAISPTIRPSPSLSTLQRKSERVDDKESTSFGPHGRRRSNSLSEQDRPGIDKANSKVPPLAERRRSETSRYLGTDDFKSAFATNLLKLKEREKVEGDPAPHLSEITPKISDMGGSFPPVVHSQMKGVPCEVPLVGLNSRTTKPDLLDTYNSVIQAQETNYDVSTRKPYKPVQISTTVGQFMSLPAEEIEAQLEKHFNRLKSDRMEDELEARNEVISILAHQMSSQLEVNDKLLHELAALRAAYASLQSSCSDYVDELEFLKIRFRAVEAENEADRSRRESEDKVRSLGQLVHESKKAFCKLQAEVLHQDKRRSLQNYHLEPRRNSSYLLTDEAKGLLSSPRRNSSYVFGGGMAGVVNAATKRSTVLVLSSENPQKRIGGPLAAPGLTSLTSPLGPAQQEAAQTNNLERKLSTPPARPPKSAARSNPASPAARNITKCQPPKSIVPPSQTNCGTQTSEVTEAGELESLRKRCSRLELELNESEDSRMASQDALGALRNYISSQPHSDLSAIKLPPLPTDLQAEDNHDEASSSRWNISNLMSRSNPLKSHPTGPQSPYLKSPSIHGSPAFGNTFSGFSLWGRSPVLG</sequence>